<dbReference type="STRING" id="1045558.SAMN05216175_103331"/>
<name>A0A1I2P8U9_9GAMM</name>
<accession>A0A1I2P8U9</accession>
<dbReference type="AlphaFoldDB" id="A0A1I2P8U9"/>
<dbReference type="OrthoDB" id="6120633at2"/>
<gene>
    <name evidence="1" type="ORF">SAMN05216175_103331</name>
</gene>
<dbReference type="EMBL" id="FOOU01000003">
    <property type="protein sequence ID" value="SFG12514.1"/>
    <property type="molecule type" value="Genomic_DNA"/>
</dbReference>
<reference evidence="2" key="1">
    <citation type="submission" date="2016-10" db="EMBL/GenBank/DDBJ databases">
        <authorList>
            <person name="Varghese N."/>
            <person name="Submissions S."/>
        </authorList>
    </citation>
    <scope>NUCLEOTIDE SEQUENCE [LARGE SCALE GENOMIC DNA]</scope>
    <source>
        <strain evidence="2">CGMCC 1.10971</strain>
    </source>
</reference>
<keyword evidence="2" id="KW-1185">Reference proteome</keyword>
<proteinExistence type="predicted"/>
<evidence type="ECO:0000313" key="1">
    <source>
        <dbReference type="EMBL" id="SFG12514.1"/>
    </source>
</evidence>
<dbReference type="Proteomes" id="UP000198623">
    <property type="component" value="Unassembled WGS sequence"/>
</dbReference>
<evidence type="ECO:0000313" key="2">
    <source>
        <dbReference type="Proteomes" id="UP000198623"/>
    </source>
</evidence>
<protein>
    <submittedName>
        <fullName evidence="1">Uncharacterized protein</fullName>
    </submittedName>
</protein>
<dbReference type="RefSeq" id="WP_090725982.1">
    <property type="nucleotide sequence ID" value="NZ_FOOU01000003.1"/>
</dbReference>
<organism evidence="1 2">
    <name type="scientific">Neptunomonas qingdaonensis</name>
    <dbReference type="NCBI Taxonomy" id="1045558"/>
    <lineage>
        <taxon>Bacteria</taxon>
        <taxon>Pseudomonadati</taxon>
        <taxon>Pseudomonadota</taxon>
        <taxon>Gammaproteobacteria</taxon>
        <taxon>Oceanospirillales</taxon>
        <taxon>Oceanospirillaceae</taxon>
        <taxon>Neptunomonas</taxon>
    </lineage>
</organism>
<sequence length="72" mass="8066">METQIIYAFATGQQATRFLNALKVWSVADVKVKLHRGADKVKVSYYFSGKGFDATSSQLDELAEFYGGRELL</sequence>